<evidence type="ECO:0000313" key="4">
    <source>
        <dbReference type="Proteomes" id="UP001161017"/>
    </source>
</evidence>
<dbReference type="Proteomes" id="UP001161017">
    <property type="component" value="Unassembled WGS sequence"/>
</dbReference>
<accession>A0AA43U0I6</accession>
<dbReference type="PANTHER" id="PTHR42031:SF1">
    <property type="entry name" value="KEY LIME PATHOGENICITY PROTEIN"/>
    <property type="match status" value="1"/>
</dbReference>
<dbReference type="EMBL" id="JAPUFD010000014">
    <property type="protein sequence ID" value="MDI1491402.1"/>
    <property type="molecule type" value="Genomic_DNA"/>
</dbReference>
<feature type="region of interest" description="Disordered" evidence="1">
    <location>
        <begin position="1"/>
        <end position="89"/>
    </location>
</feature>
<feature type="domain" description="DUF7896" evidence="2">
    <location>
        <begin position="372"/>
        <end position="418"/>
    </location>
</feature>
<evidence type="ECO:0000259" key="2">
    <source>
        <dbReference type="Pfam" id="PF25438"/>
    </source>
</evidence>
<sequence length="592" mass="65582">MVAPLSKQAKKRRLSNDVEDRGSAMSRKKSNNSTQAASMTPSTSTNPGSSSAFERWDRSDLPFAPGVSNPSTLSRNRRPSKPLAVTTYEPGDYVHQNSITSAASTNGCNVLTTPNQLSLSPYAYSTSPLSSSPFTDPIMSPVDALTDATSVPLSRQTSKNTNSFSRGMENLRLGASMSRGPSNMSNVSNHSFNAWPSPNMAREHSFDRTQLLSHAGGAASDSIASSEAPSDRTWTATNGMEHEQNIKMERTSSAESNAARFSRRSLEQVEASTREVVAAPEVKRTQSMSVSASGAYPTQLFSHDMNRTRSTESQNDKVAIERMPSTRHIPDKIKCPYCDKKPHGFRSEHELRRHHIRAHSDKKTVFVAIDKDRKGFLNDCESCRTHKRYNAYYNCAAHLRRKHFAKKPKGQKRKGKLRPEEKRGAKVEVNGQGVPLDAENNKYSSPTRNQETADEIELQLQKQEQEQEQEQEQVSADPDGDIELADTVFPPATASYDYSPNHSFNSVGMPRDSPQDFDLCMPGPFPANQYPSPPTFGQVSQISPALQYSPSSQSSVYYEASSNADPMLFNPQRPSLDDFLPMQFDMFDNATP</sequence>
<gene>
    <name evidence="3" type="ORF">OHK93_002611</name>
</gene>
<comment type="caution">
    <text evidence="3">The sequence shown here is derived from an EMBL/GenBank/DDBJ whole genome shotgun (WGS) entry which is preliminary data.</text>
</comment>
<protein>
    <recommendedName>
        <fullName evidence="2">DUF7896 domain-containing protein</fullName>
    </recommendedName>
</protein>
<dbReference type="AlphaFoldDB" id="A0AA43U0I6"/>
<feature type="region of interest" description="Disordered" evidence="1">
    <location>
        <begin position="404"/>
        <end position="485"/>
    </location>
</feature>
<organism evidence="3 4">
    <name type="scientific">Ramalina farinacea</name>
    <dbReference type="NCBI Taxonomy" id="258253"/>
    <lineage>
        <taxon>Eukaryota</taxon>
        <taxon>Fungi</taxon>
        <taxon>Dikarya</taxon>
        <taxon>Ascomycota</taxon>
        <taxon>Pezizomycotina</taxon>
        <taxon>Lecanoromycetes</taxon>
        <taxon>OSLEUM clade</taxon>
        <taxon>Lecanoromycetidae</taxon>
        <taxon>Lecanorales</taxon>
        <taxon>Lecanorineae</taxon>
        <taxon>Ramalinaceae</taxon>
        <taxon>Ramalina</taxon>
    </lineage>
</organism>
<dbReference type="Pfam" id="PF25438">
    <property type="entry name" value="DUF7896"/>
    <property type="match status" value="1"/>
</dbReference>
<dbReference type="PANTHER" id="PTHR42031">
    <property type="entry name" value="KEY LIME PATHOGENICITY PROTEIN"/>
    <property type="match status" value="1"/>
</dbReference>
<name>A0AA43U0I6_9LECA</name>
<feature type="compositionally biased region" description="Basic and acidic residues" evidence="1">
    <location>
        <begin position="417"/>
        <end position="426"/>
    </location>
</feature>
<proteinExistence type="predicted"/>
<feature type="compositionally biased region" description="Basic residues" evidence="1">
    <location>
        <begin position="404"/>
        <end position="416"/>
    </location>
</feature>
<evidence type="ECO:0000256" key="1">
    <source>
        <dbReference type="SAM" id="MobiDB-lite"/>
    </source>
</evidence>
<feature type="compositionally biased region" description="Low complexity" evidence="1">
    <location>
        <begin position="38"/>
        <end position="51"/>
    </location>
</feature>
<keyword evidence="4" id="KW-1185">Reference proteome</keyword>
<feature type="compositionally biased region" description="Polar residues" evidence="1">
    <location>
        <begin position="441"/>
        <end position="450"/>
    </location>
</feature>
<dbReference type="InterPro" id="IPR057218">
    <property type="entry name" value="DUF7896"/>
</dbReference>
<reference evidence="3" key="1">
    <citation type="journal article" date="2023" name="Genome Biol. Evol.">
        <title>First Whole Genome Sequence and Flow Cytometry Genome Size Data for the Lichen-Forming Fungus Ramalina farinacea (Ascomycota).</title>
        <authorList>
            <person name="Llewellyn T."/>
            <person name="Mian S."/>
            <person name="Hill R."/>
            <person name="Leitch I.J."/>
            <person name="Gaya E."/>
        </authorList>
    </citation>
    <scope>NUCLEOTIDE SEQUENCE</scope>
    <source>
        <strain evidence="3">LIQ254RAFAR</strain>
    </source>
</reference>
<evidence type="ECO:0000313" key="3">
    <source>
        <dbReference type="EMBL" id="MDI1491402.1"/>
    </source>
</evidence>